<name>A0A177WGM5_BATDL</name>
<sequence length="917" mass="102314">METDTGMNLVGSNNHYPVQLTPARVAIHLYGDHRGISVTNTDNSHYLMLTDPFASNSSKKYYIDYCFKGSTVTPDTICHGVDLDGLVKRILHGGCSAIVTAKIGRSTPVSRTAIHVEAIQRLFNSLNSIKKLGNSVKDFKITMAFIGFTDTKCMDMFHESTIKSENLKIDDHYHSVDSMEALGRVKKGCSLPFIISIKLDLLCYSGKFIGQLILADLGTPSYRDLPDRSSLTIPYNISTIRDLTSMLVTPGAAGELPFNKSIFTQLASELFGGSATSLYILTADVADSSCVPSDVQPCLEFYDLMRKLRNTTSVNKVSGDVLELEARILALESKASFFGQCLVDLAQVSSNDMMVLKAKMDESDQAVDDIMLDMAEHILCEKNAAKTLALQLHAAHTTHDVDMMAEKEHVRRETIQKVNFRHTMENIERVLVGTEETNLALEEKLTGAENKMKELNKDTAKLHKQLLTSSQKLQLVEVDYADIQRQSQIYIDNNAKLMTDIEQTRSQLEAKLVFAKELEEKYAKEKTRLEEIVTESKESHEKLLQKCQDLEHELLCLNQKHQLSITDAERIQSELLIKHNETTKTLDKEREDWMAERKQLCLDVKELKESKAQVEKRLQESTQAVEIMAKQSAKAPEKEIHSMAIEVALKENLDFIKDTFARERLELQEQTKTLMALAATQETTLATTKKQAADKINPTAKKTASKPIVKSVKPKNNSSKTSAKQKDSSKTKEYDETLDTSIDSIPERNDEGSASFIVSEDGDAIKEISPIPKRPRRKTRQPLSELSEAKQPSLALEKPLAEHPKRKAKSIEKPDVAEKTGLNLDGADKKRKINTDTTKPSFVPEDNGESILKQTDQPSASLSGFLSFLSGSKEKEPSCDALSNTTSVPLLSTVAPKLPKHVIDQRRLAILRSKPAE</sequence>
<evidence type="ECO:0000256" key="1">
    <source>
        <dbReference type="SAM" id="Coils"/>
    </source>
</evidence>
<dbReference type="AlphaFoldDB" id="A0A177WGM5"/>
<dbReference type="STRING" id="403673.A0A177WGM5"/>
<protein>
    <recommendedName>
        <fullName evidence="5">Kinesin motor domain-containing protein</fullName>
    </recommendedName>
</protein>
<feature type="coiled-coil region" evidence="1">
    <location>
        <begin position="424"/>
        <end position="465"/>
    </location>
</feature>
<feature type="coiled-coil region" evidence="1">
    <location>
        <begin position="498"/>
        <end position="560"/>
    </location>
</feature>
<evidence type="ECO:0000256" key="2">
    <source>
        <dbReference type="SAM" id="MobiDB-lite"/>
    </source>
</evidence>
<feature type="compositionally biased region" description="Low complexity" evidence="2">
    <location>
        <begin position="709"/>
        <end position="722"/>
    </location>
</feature>
<evidence type="ECO:0000313" key="3">
    <source>
        <dbReference type="EMBL" id="OAJ38650.1"/>
    </source>
</evidence>
<dbReference type="SUPFAM" id="SSF52540">
    <property type="entry name" value="P-loop containing nucleoside triphosphate hydrolases"/>
    <property type="match status" value="1"/>
</dbReference>
<evidence type="ECO:0008006" key="5">
    <source>
        <dbReference type="Google" id="ProtNLM"/>
    </source>
</evidence>
<dbReference type="EMBL" id="DS022302">
    <property type="protein sequence ID" value="OAJ38650.1"/>
    <property type="molecule type" value="Genomic_DNA"/>
</dbReference>
<evidence type="ECO:0000313" key="4">
    <source>
        <dbReference type="Proteomes" id="UP000077115"/>
    </source>
</evidence>
<dbReference type="VEuPathDB" id="FungiDB:BDEG_22559"/>
<reference evidence="3 4" key="1">
    <citation type="submission" date="2006-10" db="EMBL/GenBank/DDBJ databases">
        <title>The Genome Sequence of Batrachochytrium dendrobatidis JEL423.</title>
        <authorList>
            <consortium name="The Broad Institute Genome Sequencing Platform"/>
            <person name="Birren B."/>
            <person name="Lander E."/>
            <person name="Galagan J."/>
            <person name="Cuomo C."/>
            <person name="Devon K."/>
            <person name="Jaffe D."/>
            <person name="Butler J."/>
            <person name="Alvarez P."/>
            <person name="Gnerre S."/>
            <person name="Grabherr M."/>
            <person name="Kleber M."/>
            <person name="Mauceli E."/>
            <person name="Brockman W."/>
            <person name="Young S."/>
            <person name="LaButti K."/>
            <person name="Sykes S."/>
            <person name="DeCaprio D."/>
            <person name="Crawford M."/>
            <person name="Koehrsen M."/>
            <person name="Engels R."/>
            <person name="Montgomery P."/>
            <person name="Pearson M."/>
            <person name="Howarth C."/>
            <person name="Larson L."/>
            <person name="White J."/>
            <person name="O'Leary S."/>
            <person name="Kodira C."/>
            <person name="Zeng Q."/>
            <person name="Yandava C."/>
            <person name="Alvarado L."/>
            <person name="Longcore J."/>
            <person name="James T."/>
        </authorList>
    </citation>
    <scope>NUCLEOTIDE SEQUENCE [LARGE SCALE GENOMIC DNA]</scope>
    <source>
        <strain evidence="3 4">JEL423</strain>
    </source>
</reference>
<dbReference type="OrthoDB" id="2142506at2759"/>
<organism evidence="3 4">
    <name type="scientific">Batrachochytrium dendrobatidis (strain JEL423)</name>
    <dbReference type="NCBI Taxonomy" id="403673"/>
    <lineage>
        <taxon>Eukaryota</taxon>
        <taxon>Fungi</taxon>
        <taxon>Fungi incertae sedis</taxon>
        <taxon>Chytridiomycota</taxon>
        <taxon>Chytridiomycota incertae sedis</taxon>
        <taxon>Chytridiomycetes</taxon>
        <taxon>Rhizophydiales</taxon>
        <taxon>Rhizophydiales incertae sedis</taxon>
        <taxon>Batrachochytrium</taxon>
    </lineage>
</organism>
<reference evidence="3 4" key="2">
    <citation type="submission" date="2016-05" db="EMBL/GenBank/DDBJ databases">
        <title>Lineage-specific infection strategies underlie the spectrum of fungal disease in amphibians.</title>
        <authorList>
            <person name="Cuomo C.A."/>
            <person name="Farrer R.A."/>
            <person name="James T."/>
            <person name="Longcore J."/>
            <person name="Birren B."/>
        </authorList>
    </citation>
    <scope>NUCLEOTIDE SEQUENCE [LARGE SCALE GENOMIC DNA]</scope>
    <source>
        <strain evidence="3 4">JEL423</strain>
    </source>
</reference>
<feature type="compositionally biased region" description="Basic and acidic residues" evidence="2">
    <location>
        <begin position="799"/>
        <end position="818"/>
    </location>
</feature>
<dbReference type="InterPro" id="IPR027417">
    <property type="entry name" value="P-loop_NTPase"/>
</dbReference>
<proteinExistence type="predicted"/>
<feature type="region of interest" description="Disordered" evidence="2">
    <location>
        <begin position="686"/>
        <end position="857"/>
    </location>
</feature>
<keyword evidence="1" id="KW-0175">Coiled coil</keyword>
<accession>A0A177WGM5</accession>
<feature type="compositionally biased region" description="Basic and acidic residues" evidence="2">
    <location>
        <begin position="724"/>
        <end position="735"/>
    </location>
</feature>
<gene>
    <name evidence="3" type="ORF">BDEG_22559</name>
</gene>
<dbReference type="Proteomes" id="UP000077115">
    <property type="component" value="Unassembled WGS sequence"/>
</dbReference>
<feature type="coiled-coil region" evidence="1">
    <location>
        <begin position="590"/>
        <end position="631"/>
    </location>
</feature>